<organism evidence="2 3">
    <name type="scientific">Orchesella cincta</name>
    <name type="common">Springtail</name>
    <name type="synonym">Podura cincta</name>
    <dbReference type="NCBI Taxonomy" id="48709"/>
    <lineage>
        <taxon>Eukaryota</taxon>
        <taxon>Metazoa</taxon>
        <taxon>Ecdysozoa</taxon>
        <taxon>Arthropoda</taxon>
        <taxon>Hexapoda</taxon>
        <taxon>Collembola</taxon>
        <taxon>Entomobryomorpha</taxon>
        <taxon>Entomobryoidea</taxon>
        <taxon>Orchesellidae</taxon>
        <taxon>Orchesellinae</taxon>
        <taxon>Orchesella</taxon>
    </lineage>
</organism>
<comment type="caution">
    <text evidence="2">The sequence shown here is derived from an EMBL/GenBank/DDBJ whole genome shotgun (WGS) entry which is preliminary data.</text>
</comment>
<evidence type="ECO:0000313" key="3">
    <source>
        <dbReference type="Proteomes" id="UP000094527"/>
    </source>
</evidence>
<sequence>MTLSKRALVFLLIIGTSSISGNNLYLCIQGDMTKPPEACMPNATLCMDTQSRSYAQLTCTDTTLKLSCCGSLCLCCPSGPGLPSGGCACGQCKYPIATHVDQDIFATI</sequence>
<dbReference type="EMBL" id="LJIJ01001513">
    <property type="protein sequence ID" value="ODM91538.1"/>
    <property type="molecule type" value="Genomic_DNA"/>
</dbReference>
<feature type="chain" id="PRO_5008903916" evidence="1">
    <location>
        <begin position="22"/>
        <end position="108"/>
    </location>
</feature>
<protein>
    <submittedName>
        <fullName evidence="2">Uncharacterized protein</fullName>
    </submittedName>
</protein>
<reference evidence="2 3" key="1">
    <citation type="journal article" date="2016" name="Genome Biol. Evol.">
        <title>Gene Family Evolution Reflects Adaptation to Soil Environmental Stressors in the Genome of the Collembolan Orchesella cincta.</title>
        <authorList>
            <person name="Faddeeva-Vakhrusheva A."/>
            <person name="Derks M.F."/>
            <person name="Anvar S.Y."/>
            <person name="Agamennone V."/>
            <person name="Suring W."/>
            <person name="Smit S."/>
            <person name="van Straalen N.M."/>
            <person name="Roelofs D."/>
        </authorList>
    </citation>
    <scope>NUCLEOTIDE SEQUENCE [LARGE SCALE GENOMIC DNA]</scope>
    <source>
        <tissue evidence="2">Mixed pool</tissue>
    </source>
</reference>
<gene>
    <name evidence="2" type="ORF">Ocin01_15146</name>
</gene>
<proteinExistence type="predicted"/>
<evidence type="ECO:0000256" key="1">
    <source>
        <dbReference type="SAM" id="SignalP"/>
    </source>
</evidence>
<name>A0A1D2MEW5_ORCCI</name>
<dbReference type="Proteomes" id="UP000094527">
    <property type="component" value="Unassembled WGS sequence"/>
</dbReference>
<keyword evidence="3" id="KW-1185">Reference proteome</keyword>
<keyword evidence="1" id="KW-0732">Signal</keyword>
<dbReference type="AlphaFoldDB" id="A0A1D2MEW5"/>
<evidence type="ECO:0000313" key="2">
    <source>
        <dbReference type="EMBL" id="ODM91538.1"/>
    </source>
</evidence>
<accession>A0A1D2MEW5</accession>
<feature type="signal peptide" evidence="1">
    <location>
        <begin position="1"/>
        <end position="21"/>
    </location>
</feature>